<dbReference type="CDD" id="cd17546">
    <property type="entry name" value="REC_hyHK_CKI1_RcsC-like"/>
    <property type="match status" value="1"/>
</dbReference>
<evidence type="ECO:0000259" key="20">
    <source>
        <dbReference type="PROSITE" id="PS50110"/>
    </source>
</evidence>
<evidence type="ECO:0000256" key="7">
    <source>
        <dbReference type="ARBA" id="ARBA00022679"/>
    </source>
</evidence>
<feature type="domain" description="Histidine kinase" evidence="19">
    <location>
        <begin position="349"/>
        <end position="571"/>
    </location>
</feature>
<keyword evidence="14 18" id="KW-0472">Membrane</keyword>
<dbReference type="InterPro" id="IPR011006">
    <property type="entry name" value="CheY-like_superfamily"/>
</dbReference>
<evidence type="ECO:0000256" key="11">
    <source>
        <dbReference type="ARBA" id="ARBA00022840"/>
    </source>
</evidence>
<dbReference type="PROSITE" id="PS50109">
    <property type="entry name" value="HIS_KIN"/>
    <property type="match status" value="1"/>
</dbReference>
<dbReference type="InterPro" id="IPR036890">
    <property type="entry name" value="HATPase_C_sf"/>
</dbReference>
<evidence type="ECO:0000256" key="15">
    <source>
        <dbReference type="ARBA" id="ARBA00074306"/>
    </source>
</evidence>
<dbReference type="InterPro" id="IPR003594">
    <property type="entry name" value="HATPase_dom"/>
</dbReference>
<evidence type="ECO:0000256" key="18">
    <source>
        <dbReference type="SAM" id="Phobius"/>
    </source>
</evidence>
<evidence type="ECO:0000256" key="8">
    <source>
        <dbReference type="ARBA" id="ARBA00022692"/>
    </source>
</evidence>
<protein>
    <recommendedName>
        <fullName evidence="15">Circadian input-output histidine kinase CikA</fullName>
        <ecNumber evidence="4">2.7.13.3</ecNumber>
    </recommendedName>
</protein>
<dbReference type="AlphaFoldDB" id="A0A7Z9E4U2"/>
<evidence type="ECO:0000256" key="13">
    <source>
        <dbReference type="ARBA" id="ARBA00023012"/>
    </source>
</evidence>
<name>A0A7Z9E4U2_9CYAN</name>
<dbReference type="PROSITE" id="PS50110">
    <property type="entry name" value="RESPONSE_REGULATORY"/>
    <property type="match status" value="1"/>
</dbReference>
<keyword evidence="13" id="KW-0902">Two-component regulatory system</keyword>
<dbReference type="RefSeq" id="WP_083616055.1">
    <property type="nucleotide sequence ID" value="NZ_LR734982.1"/>
</dbReference>
<evidence type="ECO:0000313" key="21">
    <source>
        <dbReference type="EMBL" id="VXD24817.1"/>
    </source>
</evidence>
<proteinExistence type="inferred from homology"/>
<evidence type="ECO:0000256" key="17">
    <source>
        <dbReference type="SAM" id="Coils"/>
    </source>
</evidence>
<dbReference type="SUPFAM" id="SSF55874">
    <property type="entry name" value="ATPase domain of HSP90 chaperone/DNA topoisomerase II/histidine kinase"/>
    <property type="match status" value="1"/>
</dbReference>
<dbReference type="SMART" id="SM00448">
    <property type="entry name" value="REC"/>
    <property type="match status" value="1"/>
</dbReference>
<feature type="transmembrane region" description="Helical" evidence="18">
    <location>
        <begin position="250"/>
        <end position="269"/>
    </location>
</feature>
<dbReference type="InterPro" id="IPR004358">
    <property type="entry name" value="Sig_transdc_His_kin-like_C"/>
</dbReference>
<keyword evidence="8 18" id="KW-0812">Transmembrane</keyword>
<evidence type="ECO:0000256" key="3">
    <source>
        <dbReference type="ARBA" id="ARBA00006402"/>
    </source>
</evidence>
<keyword evidence="12 18" id="KW-1133">Transmembrane helix</keyword>
<accession>A0A7Z9E4U2</accession>
<feature type="modified residue" description="4-aspartylphosphate" evidence="16">
    <location>
        <position position="646"/>
    </location>
</feature>
<evidence type="ECO:0000256" key="1">
    <source>
        <dbReference type="ARBA" id="ARBA00000085"/>
    </source>
</evidence>
<dbReference type="SUPFAM" id="SSF47384">
    <property type="entry name" value="Homodimeric domain of signal transducing histidine kinase"/>
    <property type="match status" value="1"/>
</dbReference>
<reference evidence="21" key="1">
    <citation type="submission" date="2019-10" db="EMBL/GenBank/DDBJ databases">
        <authorList>
            <consortium name="Genoscope - CEA"/>
            <person name="William W."/>
        </authorList>
    </citation>
    <scope>NUCLEOTIDE SEQUENCE [LARGE SCALE GENOMIC DNA]</scope>
    <source>
        <strain evidence="21">BBR_PRJEB10994</strain>
    </source>
</reference>
<dbReference type="PANTHER" id="PTHR43047:SF72">
    <property type="entry name" value="OSMOSENSING HISTIDINE PROTEIN KINASE SLN1"/>
    <property type="match status" value="1"/>
</dbReference>
<evidence type="ECO:0000256" key="12">
    <source>
        <dbReference type="ARBA" id="ARBA00022989"/>
    </source>
</evidence>
<evidence type="ECO:0000256" key="2">
    <source>
        <dbReference type="ARBA" id="ARBA00004651"/>
    </source>
</evidence>
<evidence type="ECO:0000256" key="16">
    <source>
        <dbReference type="PROSITE-ProRule" id="PRU00169"/>
    </source>
</evidence>
<feature type="transmembrane region" description="Helical" evidence="18">
    <location>
        <begin position="55"/>
        <end position="80"/>
    </location>
</feature>
<keyword evidence="22" id="KW-1185">Reference proteome</keyword>
<keyword evidence="11" id="KW-0067">ATP-binding</keyword>
<dbReference type="Gene3D" id="1.10.287.130">
    <property type="match status" value="1"/>
</dbReference>
<evidence type="ECO:0000313" key="22">
    <source>
        <dbReference type="Proteomes" id="UP000182190"/>
    </source>
</evidence>
<evidence type="ECO:0000256" key="9">
    <source>
        <dbReference type="ARBA" id="ARBA00022741"/>
    </source>
</evidence>
<dbReference type="Pfam" id="PF05231">
    <property type="entry name" value="MASE1"/>
    <property type="match status" value="1"/>
</dbReference>
<feature type="transmembrane region" description="Helical" evidence="18">
    <location>
        <begin position="205"/>
        <end position="223"/>
    </location>
</feature>
<evidence type="ECO:0000256" key="10">
    <source>
        <dbReference type="ARBA" id="ARBA00022777"/>
    </source>
</evidence>
<dbReference type="CDD" id="cd16922">
    <property type="entry name" value="HATPase_EvgS-ArcB-TorS-like"/>
    <property type="match status" value="1"/>
</dbReference>
<dbReference type="InterPro" id="IPR036097">
    <property type="entry name" value="HisK_dim/P_sf"/>
</dbReference>
<feature type="coiled-coil region" evidence="17">
    <location>
        <begin position="301"/>
        <end position="342"/>
    </location>
</feature>
<keyword evidence="5" id="KW-1003">Cell membrane</keyword>
<feature type="transmembrane region" description="Helical" evidence="18">
    <location>
        <begin position="163"/>
        <end position="185"/>
    </location>
</feature>
<dbReference type="Pfam" id="PF00072">
    <property type="entry name" value="Response_reg"/>
    <property type="match status" value="1"/>
</dbReference>
<feature type="domain" description="Response regulatory" evidence="20">
    <location>
        <begin position="597"/>
        <end position="713"/>
    </location>
</feature>
<dbReference type="CDD" id="cd00082">
    <property type="entry name" value="HisKA"/>
    <property type="match status" value="1"/>
</dbReference>
<evidence type="ECO:0000256" key="14">
    <source>
        <dbReference type="ARBA" id="ARBA00023136"/>
    </source>
</evidence>
<dbReference type="InterPro" id="IPR005467">
    <property type="entry name" value="His_kinase_dom"/>
</dbReference>
<keyword evidence="7 21" id="KW-0808">Transferase</keyword>
<dbReference type="SMART" id="SM00387">
    <property type="entry name" value="HATPase_c"/>
    <property type="match status" value="1"/>
</dbReference>
<dbReference type="SUPFAM" id="SSF52172">
    <property type="entry name" value="CheY-like"/>
    <property type="match status" value="1"/>
</dbReference>
<feature type="transmembrane region" description="Helical" evidence="18">
    <location>
        <begin position="20"/>
        <end position="43"/>
    </location>
</feature>
<dbReference type="InterPro" id="IPR003661">
    <property type="entry name" value="HisK_dim/P_dom"/>
</dbReference>
<dbReference type="PRINTS" id="PR00344">
    <property type="entry name" value="BCTRLSENSOR"/>
</dbReference>
<evidence type="ECO:0000256" key="6">
    <source>
        <dbReference type="ARBA" id="ARBA00022553"/>
    </source>
</evidence>
<dbReference type="Gene3D" id="3.40.50.2300">
    <property type="match status" value="1"/>
</dbReference>
<comment type="catalytic activity">
    <reaction evidence="1">
        <text>ATP + protein L-histidine = ADP + protein N-phospho-L-histidine.</text>
        <dbReference type="EC" id="2.7.13.3"/>
    </reaction>
</comment>
<sequence length="803" mass="89238">MNLFNQRVFRDLNPEISRIIILNISLGIAYAIGTKISLSIASLHGISAIWLPSGMTLAAFLLFGSKIFPAIVFGSVMGLINVFNSTGSLLDIFILNMGCILGNYLQPFCATFVIKKYSNIQTLFISINGIIVFIITGFFSPIISAVIIIITGVYTGFYPAENYWVPLLTIWIASGLTHLIFTPVFLINKIPSVSGKDKIKPRVKLFILLFVIIATSIIFWVTFVKNYSVEYILLLLLILTVFTLGKKFSILMVAIVSSLAIIATTLEFGPFVKSSINQSLLLLQSFIGVFSVASLILSAIIDEKQQATNKLELTLANLENTIKERTLQLETAKEKAEVANQAKSTFIANMSHELRSPLNAILGFSQLMLRSHNLPSDQYENIGIIYRSGEYLLTLINNVLDLSKIEAGKTTLNPANFDLYQLLDDLEDMLNLRASNAGLKLIFQRSETILRYIYADEVKLRQVLINLLSNAIKFTPEGGITLTVFQEEENSTDVVTINFQVRDTGVGISQAELPKLFEAFTQTQAGKESQEGTGLGLAISRKFVQLMGGDITVKSQLGQGTTFSFQIQAKPGKNINDEPLKTRKRVLGLAPGQATYKILTVDDKEINCLLLIKLLEPLAFELKTASNGAEAIAIWDEWEPHLIFMDMRMPVMDGYEATKQIKSTTKGNATALIAVTASVLEEEKAIVLSAGCDDFMRKPFTEDQIFEVLAKHLGVKYIYAEIQPIVDINSEKELISEDLTVMSQEWMNQLYQASIEANSQAVIELIAEIPETEIYLIEFLTKAVRKFQFEQIINLAEPLIGND</sequence>
<dbReference type="SMART" id="SM00388">
    <property type="entry name" value="HisKA"/>
    <property type="match status" value="1"/>
</dbReference>
<dbReference type="GO" id="GO:0005524">
    <property type="term" value="F:ATP binding"/>
    <property type="evidence" value="ECO:0007669"/>
    <property type="project" value="UniProtKB-KW"/>
</dbReference>
<dbReference type="InterPro" id="IPR001789">
    <property type="entry name" value="Sig_transdc_resp-reg_receiver"/>
</dbReference>
<evidence type="ECO:0000256" key="5">
    <source>
        <dbReference type="ARBA" id="ARBA00022475"/>
    </source>
</evidence>
<feature type="transmembrane region" description="Helical" evidence="18">
    <location>
        <begin position="281"/>
        <end position="301"/>
    </location>
</feature>
<feature type="transmembrane region" description="Helical" evidence="18">
    <location>
        <begin position="92"/>
        <end position="114"/>
    </location>
</feature>
<keyword evidence="6 16" id="KW-0597">Phosphoprotein</keyword>
<comment type="subcellular location">
    <subcellularLocation>
        <location evidence="2">Cell membrane</location>
        <topology evidence="2">Multi-pass membrane protein</topology>
    </subcellularLocation>
</comment>
<dbReference type="FunFam" id="3.30.565.10:FF:000010">
    <property type="entry name" value="Sensor histidine kinase RcsC"/>
    <property type="match status" value="1"/>
</dbReference>
<comment type="similarity">
    <text evidence="3">In the N-terminal section; belongs to the phytochrome family.</text>
</comment>
<dbReference type="FunFam" id="1.10.287.130:FF:000004">
    <property type="entry name" value="Ethylene receptor 1"/>
    <property type="match status" value="1"/>
</dbReference>
<dbReference type="GO" id="GO:0000155">
    <property type="term" value="F:phosphorelay sensor kinase activity"/>
    <property type="evidence" value="ECO:0007669"/>
    <property type="project" value="InterPro"/>
</dbReference>
<dbReference type="Proteomes" id="UP000182190">
    <property type="component" value="Unassembled WGS sequence"/>
</dbReference>
<evidence type="ECO:0000259" key="19">
    <source>
        <dbReference type="PROSITE" id="PS50109"/>
    </source>
</evidence>
<comment type="caution">
    <text evidence="21">The sequence shown here is derived from an EMBL/GenBank/DDBJ whole genome shotgun (WGS) entry which is preliminary data.</text>
</comment>
<dbReference type="GO" id="GO:0005886">
    <property type="term" value="C:plasma membrane"/>
    <property type="evidence" value="ECO:0007669"/>
    <property type="project" value="UniProtKB-SubCell"/>
</dbReference>
<dbReference type="Gene3D" id="3.30.565.10">
    <property type="entry name" value="Histidine kinase-like ATPase, C-terminal domain"/>
    <property type="match status" value="1"/>
</dbReference>
<organism evidence="21 22">
    <name type="scientific">Planktothrix paucivesiculata PCC 9631</name>
    <dbReference type="NCBI Taxonomy" id="671071"/>
    <lineage>
        <taxon>Bacteria</taxon>
        <taxon>Bacillati</taxon>
        <taxon>Cyanobacteriota</taxon>
        <taxon>Cyanophyceae</taxon>
        <taxon>Oscillatoriophycideae</taxon>
        <taxon>Oscillatoriales</taxon>
        <taxon>Microcoleaceae</taxon>
        <taxon>Planktothrix</taxon>
    </lineage>
</organism>
<dbReference type="EMBL" id="CZCS02000234">
    <property type="protein sequence ID" value="VXD24817.1"/>
    <property type="molecule type" value="Genomic_DNA"/>
</dbReference>
<dbReference type="EC" id="2.7.13.3" evidence="4"/>
<keyword evidence="17" id="KW-0175">Coiled coil</keyword>
<keyword evidence="9" id="KW-0547">Nucleotide-binding</keyword>
<dbReference type="Pfam" id="PF02518">
    <property type="entry name" value="HATPase_c"/>
    <property type="match status" value="1"/>
</dbReference>
<dbReference type="OrthoDB" id="569347at2"/>
<gene>
    <name evidence="21" type="ORF">PL9631_90026</name>
</gene>
<dbReference type="InterPro" id="IPR007895">
    <property type="entry name" value="MASE1"/>
</dbReference>
<keyword evidence="10 21" id="KW-0418">Kinase</keyword>
<dbReference type="Pfam" id="PF00512">
    <property type="entry name" value="HisKA"/>
    <property type="match status" value="1"/>
</dbReference>
<evidence type="ECO:0000256" key="4">
    <source>
        <dbReference type="ARBA" id="ARBA00012438"/>
    </source>
</evidence>
<dbReference type="GO" id="GO:0009927">
    <property type="term" value="F:histidine phosphotransfer kinase activity"/>
    <property type="evidence" value="ECO:0007669"/>
    <property type="project" value="TreeGrafter"/>
</dbReference>
<dbReference type="PANTHER" id="PTHR43047">
    <property type="entry name" value="TWO-COMPONENT HISTIDINE PROTEIN KINASE"/>
    <property type="match status" value="1"/>
</dbReference>
<feature type="transmembrane region" description="Helical" evidence="18">
    <location>
        <begin position="126"/>
        <end position="157"/>
    </location>
</feature>
<feature type="transmembrane region" description="Helical" evidence="18">
    <location>
        <begin position="229"/>
        <end position="245"/>
    </location>
</feature>